<comment type="caution">
    <text evidence="2">The sequence shown here is derived from an EMBL/GenBank/DDBJ whole genome shotgun (WGS) entry which is preliminary data.</text>
</comment>
<evidence type="ECO:0000256" key="1">
    <source>
        <dbReference type="SAM" id="MobiDB-lite"/>
    </source>
</evidence>
<organism evidence="2 3">
    <name type="scientific">Mycena venus</name>
    <dbReference type="NCBI Taxonomy" id="2733690"/>
    <lineage>
        <taxon>Eukaryota</taxon>
        <taxon>Fungi</taxon>
        <taxon>Dikarya</taxon>
        <taxon>Basidiomycota</taxon>
        <taxon>Agaricomycotina</taxon>
        <taxon>Agaricomycetes</taxon>
        <taxon>Agaricomycetidae</taxon>
        <taxon>Agaricales</taxon>
        <taxon>Marasmiineae</taxon>
        <taxon>Mycenaceae</taxon>
        <taxon>Mycena</taxon>
    </lineage>
</organism>
<gene>
    <name evidence="2" type="ORF">MVEN_02293700</name>
</gene>
<reference evidence="2" key="1">
    <citation type="submission" date="2020-05" db="EMBL/GenBank/DDBJ databases">
        <title>Mycena genomes resolve the evolution of fungal bioluminescence.</title>
        <authorList>
            <person name="Tsai I.J."/>
        </authorList>
    </citation>
    <scope>NUCLEOTIDE SEQUENCE</scope>
    <source>
        <strain evidence="2">CCC161011</strain>
    </source>
</reference>
<sequence length="330" mass="35843">MSTQRTPHSEASEDSSSSKVFQVGRAAGAAAVSTFHALNDAEPHYIPGAPYSTVRHTRPWVYYQGISTVVPISVLGNTALPADRTISLQRRGWRTGLLGWTMGSWIGGTVGKELDVTPVSSGYWQTVEAKKKAQYDKEIRQFLDSAGAPKDHRVLETDFVHIPVSAGDGYFRLLIKKKSGKVIASTASFRVGSLSLSSAHPRGASVVTVVPEIVLKSASMTATTAAWASFYAAFPFLKIAQSLPGTSTWGTWAMNRAYKLAGGETTAAELKERYRVEERRMRMEESVYKNVPFGSVGVRTAYDLEEDAKMGKGGVYFPRGSEEDSTLASS</sequence>
<accession>A0A8H7CGI6</accession>
<protein>
    <submittedName>
        <fullName evidence="2">Uncharacterized protein</fullName>
    </submittedName>
</protein>
<evidence type="ECO:0000313" key="3">
    <source>
        <dbReference type="Proteomes" id="UP000620124"/>
    </source>
</evidence>
<keyword evidence="3" id="KW-1185">Reference proteome</keyword>
<proteinExistence type="predicted"/>
<evidence type="ECO:0000313" key="2">
    <source>
        <dbReference type="EMBL" id="KAF7334633.1"/>
    </source>
</evidence>
<dbReference type="EMBL" id="JACAZI010000026">
    <property type="protein sequence ID" value="KAF7334633.1"/>
    <property type="molecule type" value="Genomic_DNA"/>
</dbReference>
<dbReference type="AlphaFoldDB" id="A0A8H7CGI6"/>
<dbReference type="Proteomes" id="UP000620124">
    <property type="component" value="Unassembled WGS sequence"/>
</dbReference>
<feature type="region of interest" description="Disordered" evidence="1">
    <location>
        <begin position="311"/>
        <end position="330"/>
    </location>
</feature>
<name>A0A8H7CGI6_9AGAR</name>
<dbReference type="OrthoDB" id="276388at2759"/>